<evidence type="ECO:0000313" key="2">
    <source>
        <dbReference type="Proteomes" id="UP000239589"/>
    </source>
</evidence>
<dbReference type="EMBL" id="PGEM01000158">
    <property type="protein sequence ID" value="PPJ61920.1"/>
    <property type="molecule type" value="Genomic_DNA"/>
</dbReference>
<accession>A0A2S6CQM4</accession>
<keyword evidence="2" id="KW-1185">Reference proteome</keyword>
<dbReference type="OrthoDB" id="9759810at2"/>
<name>A0A2S6CQM4_9CYAN</name>
<proteinExistence type="predicted"/>
<gene>
    <name evidence="1" type="ORF">CUN59_18375</name>
</gene>
<dbReference type="Proteomes" id="UP000239589">
    <property type="component" value="Unassembled WGS sequence"/>
</dbReference>
<reference evidence="1 2" key="1">
    <citation type="submission" date="2018-02" db="EMBL/GenBank/DDBJ databases">
        <title>Discovery of a pederin family compound in a non-symbiotic bloom-forming cyanobacterium.</title>
        <authorList>
            <person name="Kust A."/>
            <person name="Mares J."/>
            <person name="Jokela J."/>
            <person name="Urajova P."/>
            <person name="Hajek J."/>
            <person name="Saurav K."/>
            <person name="Voracova K."/>
            <person name="Fewer D.P."/>
            <person name="Haapaniemi E."/>
            <person name="Permi P."/>
            <person name="Rehakova K."/>
            <person name="Sivonen K."/>
            <person name="Hrouzek P."/>
        </authorList>
    </citation>
    <scope>NUCLEOTIDE SEQUENCE [LARGE SCALE GENOMIC DNA]</scope>
    <source>
        <strain evidence="1 2">CHARLIE-1</strain>
    </source>
</reference>
<sequence length="72" mass="8140">MNGFFGTNLPEHGGLRGRKKEVCIHVSVFSQPVKRAYLPFGDVPDTHWTITAIKKIYETGFYLFPVPCSLLL</sequence>
<organism evidence="1 2">
    <name type="scientific">Cuspidothrix issatschenkoi CHARLIE-1</name>
    <dbReference type="NCBI Taxonomy" id="2052836"/>
    <lineage>
        <taxon>Bacteria</taxon>
        <taxon>Bacillati</taxon>
        <taxon>Cyanobacteriota</taxon>
        <taxon>Cyanophyceae</taxon>
        <taxon>Nostocales</taxon>
        <taxon>Aphanizomenonaceae</taxon>
        <taxon>Cuspidothrix</taxon>
    </lineage>
</organism>
<dbReference type="AlphaFoldDB" id="A0A2S6CQM4"/>
<comment type="caution">
    <text evidence="1">The sequence shown here is derived from an EMBL/GenBank/DDBJ whole genome shotgun (WGS) entry which is preliminary data.</text>
</comment>
<evidence type="ECO:0000313" key="1">
    <source>
        <dbReference type="EMBL" id="PPJ61920.1"/>
    </source>
</evidence>
<protein>
    <submittedName>
        <fullName evidence="1">Uncharacterized protein</fullName>
    </submittedName>
</protein>